<proteinExistence type="predicted"/>
<reference evidence="2 3" key="1">
    <citation type="submission" date="2019-02" db="EMBL/GenBank/DDBJ databases">
        <title>Genome sequencing of the rare red list fungi Dentipellis fragilis.</title>
        <authorList>
            <person name="Buettner E."/>
            <person name="Kellner H."/>
        </authorList>
    </citation>
    <scope>NUCLEOTIDE SEQUENCE [LARGE SCALE GENOMIC DNA]</scope>
    <source>
        <strain evidence="2 3">DSM 105465</strain>
    </source>
</reference>
<sequence>MSPSLTVSYNLRVPEEVQVPGSQAEKTHQYEVKSEKEGYAGYYDELRLAIADVKAKTGDELTVWRDAVGNRELNKEPKSAKNDEDDEEEEGEEEV</sequence>
<feature type="compositionally biased region" description="Basic and acidic residues" evidence="1">
    <location>
        <begin position="68"/>
        <end position="82"/>
    </location>
</feature>
<feature type="region of interest" description="Disordered" evidence="1">
    <location>
        <begin position="68"/>
        <end position="95"/>
    </location>
</feature>
<dbReference type="Proteomes" id="UP000298327">
    <property type="component" value="Unassembled WGS sequence"/>
</dbReference>
<evidence type="ECO:0000313" key="2">
    <source>
        <dbReference type="EMBL" id="TFY52176.1"/>
    </source>
</evidence>
<dbReference type="AlphaFoldDB" id="A0A4Y9XPZ2"/>
<protein>
    <submittedName>
        <fullName evidence="2">Uncharacterized protein</fullName>
    </submittedName>
</protein>
<keyword evidence="3" id="KW-1185">Reference proteome</keyword>
<name>A0A4Y9XPZ2_9AGAM</name>
<comment type="caution">
    <text evidence="2">The sequence shown here is derived from an EMBL/GenBank/DDBJ whole genome shotgun (WGS) entry which is preliminary data.</text>
</comment>
<feature type="compositionally biased region" description="Acidic residues" evidence="1">
    <location>
        <begin position="83"/>
        <end position="95"/>
    </location>
</feature>
<gene>
    <name evidence="2" type="ORF">EVG20_g10672</name>
</gene>
<evidence type="ECO:0000256" key="1">
    <source>
        <dbReference type="SAM" id="MobiDB-lite"/>
    </source>
</evidence>
<organism evidence="2 3">
    <name type="scientific">Dentipellis fragilis</name>
    <dbReference type="NCBI Taxonomy" id="205917"/>
    <lineage>
        <taxon>Eukaryota</taxon>
        <taxon>Fungi</taxon>
        <taxon>Dikarya</taxon>
        <taxon>Basidiomycota</taxon>
        <taxon>Agaricomycotina</taxon>
        <taxon>Agaricomycetes</taxon>
        <taxon>Russulales</taxon>
        <taxon>Hericiaceae</taxon>
        <taxon>Dentipellis</taxon>
    </lineage>
</organism>
<dbReference type="OrthoDB" id="2553859at2759"/>
<accession>A0A4Y9XPZ2</accession>
<dbReference type="EMBL" id="SEOQ01001358">
    <property type="protein sequence ID" value="TFY52176.1"/>
    <property type="molecule type" value="Genomic_DNA"/>
</dbReference>
<evidence type="ECO:0000313" key="3">
    <source>
        <dbReference type="Proteomes" id="UP000298327"/>
    </source>
</evidence>